<dbReference type="VEuPathDB" id="FungiDB:BD410DRAFT_729467"/>
<organism evidence="1 2">
    <name type="scientific">Rickenella mellea</name>
    <dbReference type="NCBI Taxonomy" id="50990"/>
    <lineage>
        <taxon>Eukaryota</taxon>
        <taxon>Fungi</taxon>
        <taxon>Dikarya</taxon>
        <taxon>Basidiomycota</taxon>
        <taxon>Agaricomycotina</taxon>
        <taxon>Agaricomycetes</taxon>
        <taxon>Hymenochaetales</taxon>
        <taxon>Rickenellaceae</taxon>
        <taxon>Rickenella</taxon>
    </lineage>
</organism>
<evidence type="ECO:0000313" key="1">
    <source>
        <dbReference type="EMBL" id="TDL17770.1"/>
    </source>
</evidence>
<dbReference type="AlphaFoldDB" id="A0A4Y7PTB6"/>
<dbReference type="PANTHER" id="PTHR35179:SF2">
    <property type="entry name" value="START DOMAIN-CONTAINING PROTEIN"/>
    <property type="match status" value="1"/>
</dbReference>
<dbReference type="EMBL" id="ML170216">
    <property type="protein sequence ID" value="TDL17770.1"/>
    <property type="molecule type" value="Genomic_DNA"/>
</dbReference>
<accession>A0A4Y7PTB6</accession>
<keyword evidence="2" id="KW-1185">Reference proteome</keyword>
<reference evidence="1 2" key="1">
    <citation type="submission" date="2018-06" db="EMBL/GenBank/DDBJ databases">
        <title>A transcriptomic atlas of mushroom development highlights an independent origin of complex multicellularity.</title>
        <authorList>
            <consortium name="DOE Joint Genome Institute"/>
            <person name="Krizsan K."/>
            <person name="Almasi E."/>
            <person name="Merenyi Z."/>
            <person name="Sahu N."/>
            <person name="Viragh M."/>
            <person name="Koszo T."/>
            <person name="Mondo S."/>
            <person name="Kiss B."/>
            <person name="Balint B."/>
            <person name="Kues U."/>
            <person name="Barry K."/>
            <person name="Hegedus J.C."/>
            <person name="Henrissat B."/>
            <person name="Johnson J."/>
            <person name="Lipzen A."/>
            <person name="Ohm R."/>
            <person name="Nagy I."/>
            <person name="Pangilinan J."/>
            <person name="Yan J."/>
            <person name="Xiong Y."/>
            <person name="Grigoriev I.V."/>
            <person name="Hibbett D.S."/>
            <person name="Nagy L.G."/>
        </authorList>
    </citation>
    <scope>NUCLEOTIDE SEQUENCE [LARGE SCALE GENOMIC DNA]</scope>
    <source>
        <strain evidence="1 2">SZMC22713</strain>
    </source>
</reference>
<protein>
    <recommendedName>
        <fullName evidence="3">Geranylgeranyl pyrophosphate synthetase</fullName>
    </recommendedName>
</protein>
<dbReference type="STRING" id="50990.A0A4Y7PTB6"/>
<dbReference type="PANTHER" id="PTHR35179">
    <property type="entry name" value="PROTEIN CBG02620"/>
    <property type="match status" value="1"/>
</dbReference>
<dbReference type="OrthoDB" id="420564at2759"/>
<evidence type="ECO:0000313" key="2">
    <source>
        <dbReference type="Proteomes" id="UP000294933"/>
    </source>
</evidence>
<evidence type="ECO:0008006" key="3">
    <source>
        <dbReference type="Google" id="ProtNLM"/>
    </source>
</evidence>
<proteinExistence type="predicted"/>
<name>A0A4Y7PTB6_9AGAM</name>
<sequence>MPHIPPFAKADLGAEVIQFSPTSSSSGVKITNVRPVASYSWIEAPIPTIAVPGSPNIWTDERIRRVPADSGFYIINQNSYRMGPNASPLAPLFAAVDELGEYDYASLDVVTDRNNLRQLLRWIAGTVDPEGFRIDIESSGKTCILTRRLEKNSEVIREFRGFGHEYEKAATTPAPGCENATGHHRIISMNIADLKVLQRFEVDACAVTSVREDWPQSISGIQIYRTTSPRLVPQSSLIELMTRASHKLLNWSEVYPQLYLSQTPHLYLAKHRKGVFMDVEKIPIDGEEMEPYMREVEQRIGKLRDVLVHILKAVREDIGTLFSLVCENGRLALCRREKESGMSVGKDILQKFSVKQDEE</sequence>
<gene>
    <name evidence="1" type="ORF">BD410DRAFT_729467</name>
</gene>
<dbReference type="Proteomes" id="UP000294933">
    <property type="component" value="Unassembled WGS sequence"/>
</dbReference>